<dbReference type="PANTHER" id="PTHR35186">
    <property type="entry name" value="ANK_REP_REGION DOMAIN-CONTAINING PROTEIN"/>
    <property type="match status" value="1"/>
</dbReference>
<accession>A0AA39R9B2</accession>
<feature type="domain" description="DUF7580" evidence="1">
    <location>
        <begin position="194"/>
        <end position="517"/>
    </location>
</feature>
<keyword evidence="3" id="KW-1185">Reference proteome</keyword>
<organism evidence="2 3">
    <name type="scientific">Cladonia borealis</name>
    <dbReference type="NCBI Taxonomy" id="184061"/>
    <lineage>
        <taxon>Eukaryota</taxon>
        <taxon>Fungi</taxon>
        <taxon>Dikarya</taxon>
        <taxon>Ascomycota</taxon>
        <taxon>Pezizomycotina</taxon>
        <taxon>Lecanoromycetes</taxon>
        <taxon>OSLEUM clade</taxon>
        <taxon>Lecanoromycetidae</taxon>
        <taxon>Lecanorales</taxon>
        <taxon>Lecanorineae</taxon>
        <taxon>Cladoniaceae</taxon>
        <taxon>Cladonia</taxon>
    </lineage>
</organism>
<proteinExistence type="predicted"/>
<reference evidence="2" key="1">
    <citation type="submission" date="2023-03" db="EMBL/GenBank/DDBJ databases">
        <title>Complete genome of Cladonia borealis.</title>
        <authorList>
            <person name="Park H."/>
        </authorList>
    </citation>
    <scope>NUCLEOTIDE SEQUENCE</scope>
    <source>
        <strain evidence="2">ANT050790</strain>
    </source>
</reference>
<dbReference type="PANTHER" id="PTHR35186:SF4">
    <property type="entry name" value="PRION-INHIBITION AND PROPAGATION HELO DOMAIN-CONTAINING PROTEIN"/>
    <property type="match status" value="1"/>
</dbReference>
<dbReference type="Proteomes" id="UP001166286">
    <property type="component" value="Unassembled WGS sequence"/>
</dbReference>
<dbReference type="InterPro" id="IPR056002">
    <property type="entry name" value="DUF7580"/>
</dbReference>
<evidence type="ECO:0000313" key="3">
    <source>
        <dbReference type="Proteomes" id="UP001166286"/>
    </source>
</evidence>
<protein>
    <recommendedName>
        <fullName evidence="1">DUF7580 domain-containing protein</fullName>
    </recommendedName>
</protein>
<dbReference type="Pfam" id="PF24476">
    <property type="entry name" value="DUF7580"/>
    <property type="match status" value="1"/>
</dbReference>
<comment type="caution">
    <text evidence="2">The sequence shown here is derived from an EMBL/GenBank/DDBJ whole genome shotgun (WGS) entry which is preliminary data.</text>
</comment>
<sequence>MPIGLDDAGLALAVFPILVCLIEQYQQGLDIIKRWIRYKKSLRSLLRILQGEKLLFLNACYRLVDTTCQDHGRTADALFKDFLGPDWAAPALRVKIQNALGSDQWDSIQGVISEVKEILLQLLGEIQSSMTIDSSSPMFERLQIISSRVRILSPRRRAELDDLHRNIDTLQKLVQGMRVHKNELNSACDPELFRRNRERVRALCDALQQSFECPANHTATLCLGDQSQVLKLFEESASACLDHEVLRVSFLLHLKEWRTAAFTHRDSVHNHTSCGRIQNLCACLQSPHQVSRANAGTCVGFISGTSVISPARYCIGDVLSDYQCQVLSLHDILSSQQRHTRFPLHFYERDRLKLAIIFASSLLTLHSTPWLADMWTARDIFFRPVSGDLDDVSVVQPYVAQTFPPSIVTSRASPPPMVRNPSLYALAKVLIQMIENQPFSLDARSGQTASADDPEMRAAVDLEPSICRKAGRVWADVIRRCLYCDFDISTSSASFDDDDFVCKVYTCIIYPLVEALHNLGPPI</sequence>
<name>A0AA39R9B2_9LECA</name>
<dbReference type="AlphaFoldDB" id="A0AA39R9B2"/>
<evidence type="ECO:0000259" key="1">
    <source>
        <dbReference type="Pfam" id="PF24476"/>
    </source>
</evidence>
<evidence type="ECO:0000313" key="2">
    <source>
        <dbReference type="EMBL" id="KAK0515693.1"/>
    </source>
</evidence>
<gene>
    <name evidence="2" type="ORF">JMJ35_001727</name>
</gene>
<dbReference type="EMBL" id="JAFEKC020000003">
    <property type="protein sequence ID" value="KAK0515693.1"/>
    <property type="molecule type" value="Genomic_DNA"/>
</dbReference>